<sequence>MNGRIPDKDEMNQALKGRIGDVLYSRLSKAVVAVCGLGGLGSNIAVSLARAGVGKLILIDFDIVDISNLNRQQYKACQVGREKADALGENLKEISPYIDMVICNTRVTRNNAAKLLDEAEIVCEAFDRAEEKAMLADAVLEDMKDKTLIAASGMAGLASANDIRTRKITERFYICGDGVSDSAEEKEGLISSRVMICAAHQAHMVLRVLAGKTEP</sequence>
<evidence type="ECO:0000259" key="1">
    <source>
        <dbReference type="Pfam" id="PF00899"/>
    </source>
</evidence>
<reference evidence="2" key="2">
    <citation type="journal article" date="2021" name="PeerJ">
        <title>Extensive microbial diversity within the chicken gut microbiome revealed by metagenomics and culture.</title>
        <authorList>
            <person name="Gilroy R."/>
            <person name="Ravi A."/>
            <person name="Getino M."/>
            <person name="Pursley I."/>
            <person name="Horton D.L."/>
            <person name="Alikhan N.F."/>
            <person name="Baker D."/>
            <person name="Gharbi K."/>
            <person name="Hall N."/>
            <person name="Watson M."/>
            <person name="Adriaenssens E.M."/>
            <person name="Foster-Nyarko E."/>
            <person name="Jarju S."/>
            <person name="Secka A."/>
            <person name="Antonio M."/>
            <person name="Oren A."/>
            <person name="Chaudhuri R.R."/>
            <person name="La Ragione R."/>
            <person name="Hildebrand F."/>
            <person name="Pallen M.J."/>
        </authorList>
    </citation>
    <scope>NUCLEOTIDE SEQUENCE</scope>
    <source>
        <strain evidence="2">CHK176-22527</strain>
    </source>
</reference>
<name>A0A9D1KWA9_9FIRM</name>
<evidence type="ECO:0000313" key="3">
    <source>
        <dbReference type="Proteomes" id="UP000824159"/>
    </source>
</evidence>
<dbReference type="InterPro" id="IPR012729">
    <property type="entry name" value="ThiF_fam2"/>
</dbReference>
<dbReference type="PANTHER" id="PTHR43267">
    <property type="entry name" value="TRNA THREONYLCARBAMOYLADENOSINE DEHYDRATASE"/>
    <property type="match status" value="1"/>
</dbReference>
<protein>
    <submittedName>
        <fullName evidence="2">Thiamine biosynthesis protein ThiF</fullName>
    </submittedName>
</protein>
<proteinExistence type="predicted"/>
<organism evidence="2 3">
    <name type="scientific">Candidatus Allocopromorpha excrementavium</name>
    <dbReference type="NCBI Taxonomy" id="2840741"/>
    <lineage>
        <taxon>Bacteria</taxon>
        <taxon>Bacillati</taxon>
        <taxon>Bacillota</taxon>
        <taxon>Clostridia</taxon>
        <taxon>Eubacteriales</taxon>
        <taxon>Eubacteriaceae</taxon>
        <taxon>Eubacteriaceae incertae sedis</taxon>
        <taxon>Candidatus Allocopromorpha</taxon>
    </lineage>
</organism>
<feature type="domain" description="THIF-type NAD/FAD binding fold" evidence="1">
    <location>
        <begin position="17"/>
        <end position="214"/>
    </location>
</feature>
<dbReference type="GO" id="GO:0061504">
    <property type="term" value="P:cyclic threonylcarbamoyladenosine biosynthetic process"/>
    <property type="evidence" value="ECO:0007669"/>
    <property type="project" value="TreeGrafter"/>
</dbReference>
<reference evidence="2" key="1">
    <citation type="submission" date="2020-10" db="EMBL/GenBank/DDBJ databases">
        <authorList>
            <person name="Gilroy R."/>
        </authorList>
    </citation>
    <scope>NUCLEOTIDE SEQUENCE</scope>
    <source>
        <strain evidence="2">CHK176-22527</strain>
    </source>
</reference>
<gene>
    <name evidence="2" type="primary">thiF</name>
    <name evidence="2" type="ORF">IAD12_06755</name>
</gene>
<comment type="caution">
    <text evidence="2">The sequence shown here is derived from an EMBL/GenBank/DDBJ whole genome shotgun (WGS) entry which is preliminary data.</text>
</comment>
<dbReference type="InterPro" id="IPR045886">
    <property type="entry name" value="ThiF/MoeB/HesA"/>
</dbReference>
<dbReference type="InterPro" id="IPR035985">
    <property type="entry name" value="Ubiquitin-activating_enz"/>
</dbReference>
<evidence type="ECO:0000313" key="2">
    <source>
        <dbReference type="EMBL" id="HIT99935.1"/>
    </source>
</evidence>
<dbReference type="NCBIfam" id="TIGR02354">
    <property type="entry name" value="thiF_fam2"/>
    <property type="match status" value="1"/>
</dbReference>
<dbReference type="EMBL" id="DVLX01000083">
    <property type="protein sequence ID" value="HIT99935.1"/>
    <property type="molecule type" value="Genomic_DNA"/>
</dbReference>
<dbReference type="NCBIfam" id="NF006395">
    <property type="entry name" value="PRK08644.1"/>
    <property type="match status" value="1"/>
</dbReference>
<dbReference type="SUPFAM" id="SSF69572">
    <property type="entry name" value="Activating enzymes of the ubiquitin-like proteins"/>
    <property type="match status" value="1"/>
</dbReference>
<dbReference type="Proteomes" id="UP000824159">
    <property type="component" value="Unassembled WGS sequence"/>
</dbReference>
<dbReference type="PANTHER" id="PTHR43267:SF3">
    <property type="entry name" value="THIF PROTEIN"/>
    <property type="match status" value="1"/>
</dbReference>
<dbReference type="InterPro" id="IPR000594">
    <property type="entry name" value="ThiF_NAD_FAD-bd"/>
</dbReference>
<accession>A0A9D1KWA9</accession>
<dbReference type="Gene3D" id="3.40.50.720">
    <property type="entry name" value="NAD(P)-binding Rossmann-like Domain"/>
    <property type="match status" value="1"/>
</dbReference>
<dbReference type="GO" id="GO:0008641">
    <property type="term" value="F:ubiquitin-like modifier activating enzyme activity"/>
    <property type="evidence" value="ECO:0007669"/>
    <property type="project" value="InterPro"/>
</dbReference>
<dbReference type="GO" id="GO:0061503">
    <property type="term" value="F:tRNA threonylcarbamoyladenosine dehydratase"/>
    <property type="evidence" value="ECO:0007669"/>
    <property type="project" value="TreeGrafter"/>
</dbReference>
<dbReference type="AlphaFoldDB" id="A0A9D1KWA9"/>
<dbReference type="Pfam" id="PF00899">
    <property type="entry name" value="ThiF"/>
    <property type="match status" value="1"/>
</dbReference>